<keyword evidence="6" id="KW-0007">Acetylation</keyword>
<feature type="coiled-coil region" evidence="10">
    <location>
        <begin position="100"/>
        <end position="154"/>
    </location>
</feature>
<evidence type="ECO:0000256" key="2">
    <source>
        <dbReference type="ARBA" id="ARBA00022448"/>
    </source>
</evidence>
<keyword evidence="3" id="KW-0677">Repeat</keyword>
<accession>A0A336K6W5</accession>
<dbReference type="InterPro" id="IPR011993">
    <property type="entry name" value="PH-like_dom_sf"/>
</dbReference>
<keyword evidence="9" id="KW-0539">Nucleus</keyword>
<reference evidence="13" key="1">
    <citation type="submission" date="2018-04" db="EMBL/GenBank/DDBJ databases">
        <authorList>
            <person name="Go L.Y."/>
            <person name="Mitchell J.A."/>
        </authorList>
    </citation>
    <scope>NUCLEOTIDE SEQUENCE</scope>
    <source>
        <tissue evidence="13">Whole organism</tissue>
    </source>
</reference>
<dbReference type="GO" id="GO:0006606">
    <property type="term" value="P:protein import into nucleus"/>
    <property type="evidence" value="ECO:0007669"/>
    <property type="project" value="TreeGrafter"/>
</dbReference>
<keyword evidence="10" id="KW-0175">Coiled coil</keyword>
<keyword evidence="4" id="KW-0509">mRNA transport</keyword>
<dbReference type="VEuPathDB" id="VectorBase:CSON001818"/>
<keyword evidence="8" id="KW-0906">Nuclear pore complex</keyword>
<evidence type="ECO:0000256" key="11">
    <source>
        <dbReference type="SAM" id="MobiDB-lite"/>
    </source>
</evidence>
<dbReference type="SMART" id="SM00160">
    <property type="entry name" value="RanBD"/>
    <property type="match status" value="1"/>
</dbReference>
<evidence type="ECO:0000256" key="7">
    <source>
        <dbReference type="ARBA" id="ARBA00023010"/>
    </source>
</evidence>
<keyword evidence="5" id="KW-0653">Protein transport</keyword>
<dbReference type="GO" id="GO:0005643">
    <property type="term" value="C:nuclear pore"/>
    <property type="evidence" value="ECO:0007669"/>
    <property type="project" value="UniProtKB-SubCell"/>
</dbReference>
<feature type="domain" description="RanBD1" evidence="12">
    <location>
        <begin position="298"/>
        <end position="410"/>
    </location>
</feature>
<name>A0A336K6W5_CULSO</name>
<dbReference type="OMA" id="CDWVWEQ"/>
<gene>
    <name evidence="13" type="primary">CSON001818</name>
</gene>
<dbReference type="PANTHER" id="PTHR23138">
    <property type="entry name" value="RAN BINDING PROTEIN"/>
    <property type="match status" value="1"/>
</dbReference>
<evidence type="ECO:0000256" key="4">
    <source>
        <dbReference type="ARBA" id="ARBA00022816"/>
    </source>
</evidence>
<comment type="subcellular location">
    <subcellularLocation>
        <location evidence="1">Nucleus</location>
        <location evidence="1">Nuclear pore complex</location>
    </subcellularLocation>
</comment>
<evidence type="ECO:0000256" key="5">
    <source>
        <dbReference type="ARBA" id="ARBA00022927"/>
    </source>
</evidence>
<evidence type="ECO:0000313" key="13">
    <source>
        <dbReference type="EMBL" id="SSX00197.1"/>
    </source>
</evidence>
<dbReference type="CDD" id="cd13170">
    <property type="entry name" value="RanBD_NUP50"/>
    <property type="match status" value="1"/>
</dbReference>
<dbReference type="InterPro" id="IPR045255">
    <property type="entry name" value="RanBP1-like"/>
</dbReference>
<dbReference type="EMBL" id="UFQS01000128">
    <property type="protein sequence ID" value="SSX00197.1"/>
    <property type="molecule type" value="Genomic_DNA"/>
</dbReference>
<evidence type="ECO:0000259" key="12">
    <source>
        <dbReference type="SMART" id="SM00160"/>
    </source>
</evidence>
<dbReference type="PANTHER" id="PTHR23138:SF141">
    <property type="entry name" value="NUCLEAR PORE COMPLEX PROTEIN NUP50"/>
    <property type="match status" value="1"/>
</dbReference>
<feature type="region of interest" description="Disordered" evidence="11">
    <location>
        <begin position="1"/>
        <end position="32"/>
    </location>
</feature>
<feature type="compositionally biased region" description="Polar residues" evidence="11">
    <location>
        <begin position="167"/>
        <end position="179"/>
    </location>
</feature>
<reference evidence="14" key="2">
    <citation type="submission" date="2018-07" db="EMBL/GenBank/DDBJ databases">
        <authorList>
            <person name="Quirk P.G."/>
            <person name="Krulwich T.A."/>
        </authorList>
    </citation>
    <scope>NUCLEOTIDE SEQUENCE</scope>
</reference>
<evidence type="ECO:0000256" key="8">
    <source>
        <dbReference type="ARBA" id="ARBA00023132"/>
    </source>
</evidence>
<dbReference type="Gene3D" id="2.30.29.30">
    <property type="entry name" value="Pleckstrin-homology domain (PH domain)/Phosphotyrosine-binding domain (PTB)"/>
    <property type="match status" value="1"/>
</dbReference>
<proteinExistence type="predicted"/>
<organism evidence="13">
    <name type="scientific">Culicoides sonorensis</name>
    <name type="common">Biting midge</name>
    <dbReference type="NCBI Taxonomy" id="179676"/>
    <lineage>
        <taxon>Eukaryota</taxon>
        <taxon>Metazoa</taxon>
        <taxon>Ecdysozoa</taxon>
        <taxon>Arthropoda</taxon>
        <taxon>Hexapoda</taxon>
        <taxon>Insecta</taxon>
        <taxon>Pterygota</taxon>
        <taxon>Neoptera</taxon>
        <taxon>Endopterygota</taxon>
        <taxon>Diptera</taxon>
        <taxon>Nematocera</taxon>
        <taxon>Chironomoidea</taxon>
        <taxon>Ceratopogonidae</taxon>
        <taxon>Ceratopogoninae</taxon>
        <taxon>Culicoides</taxon>
        <taxon>Monoculicoides</taxon>
    </lineage>
</organism>
<dbReference type="InterPro" id="IPR015007">
    <property type="entry name" value="NUP2/50/61"/>
</dbReference>
<feature type="region of interest" description="Disordered" evidence="11">
    <location>
        <begin position="276"/>
        <end position="306"/>
    </location>
</feature>
<feature type="compositionally biased region" description="Polar residues" evidence="11">
    <location>
        <begin position="203"/>
        <end position="217"/>
    </location>
</feature>
<evidence type="ECO:0000256" key="10">
    <source>
        <dbReference type="SAM" id="Coils"/>
    </source>
</evidence>
<dbReference type="AlphaFoldDB" id="A0A336K6W5"/>
<protein>
    <submittedName>
        <fullName evidence="13">CSON001818 protein</fullName>
    </submittedName>
</protein>
<evidence type="ECO:0000256" key="1">
    <source>
        <dbReference type="ARBA" id="ARBA00004567"/>
    </source>
</evidence>
<dbReference type="GO" id="GO:0051028">
    <property type="term" value="P:mRNA transport"/>
    <property type="evidence" value="ECO:0007669"/>
    <property type="project" value="UniProtKB-KW"/>
</dbReference>
<dbReference type="EMBL" id="UFQT01000128">
    <property type="protein sequence ID" value="SSX20577.1"/>
    <property type="molecule type" value="Genomic_DNA"/>
</dbReference>
<evidence type="ECO:0000256" key="6">
    <source>
        <dbReference type="ARBA" id="ARBA00022990"/>
    </source>
</evidence>
<evidence type="ECO:0000256" key="3">
    <source>
        <dbReference type="ARBA" id="ARBA00022737"/>
    </source>
</evidence>
<dbReference type="SUPFAM" id="SSF50729">
    <property type="entry name" value="PH domain-like"/>
    <property type="match status" value="1"/>
</dbReference>
<evidence type="ECO:0000256" key="9">
    <source>
        <dbReference type="ARBA" id="ARBA00023242"/>
    </source>
</evidence>
<sequence>MAKRGATQEINRDNWDEEIETESAGTFSRASKEELQKRVIKKAVRRVTGASGDGKSAFSGFAGFGAVQAKPPASTFSFLAKTPAVTTQAEVKKDDTTNGVDTYSADIKKLNNEFAKWIQKCLDKNPLCILTPIFDDYKKYLKEIEEEKNKKQQNSTVASILSAPISFGSTTQKPSNTETAPKEDKTVPELPSNASSFKFGDALTSNSAPKSETSTFSFGNTKTDSAAKFSFGSSATLTSSTTTTTTSSDKPAFTGFGGGLGSKPFSFGSSAPFSFGNVGASTDNGKKEETTEAGDDEDEPPKVEFTPVVEEDSLYSKRCKVFVKVDKEFKDRGVGTLYVKDVEDGAKTQVIVRADTSLGNLLLNMLLTKETPTSRMGKNNVMVGTVVDGKPTSVLIRVKTGEDADEVLDTLEKYKK</sequence>
<evidence type="ECO:0000313" key="14">
    <source>
        <dbReference type="EMBL" id="SSX20577.1"/>
    </source>
</evidence>
<dbReference type="InterPro" id="IPR000156">
    <property type="entry name" value="Ran_bind_dom"/>
</dbReference>
<dbReference type="Pfam" id="PF00638">
    <property type="entry name" value="Ran_BP1"/>
    <property type="match status" value="1"/>
</dbReference>
<dbReference type="Pfam" id="PF08911">
    <property type="entry name" value="NUP50"/>
    <property type="match status" value="1"/>
</dbReference>
<keyword evidence="7" id="KW-0811">Translocation</keyword>
<feature type="region of interest" description="Disordered" evidence="11">
    <location>
        <begin position="166"/>
        <end position="217"/>
    </location>
</feature>
<keyword evidence="2" id="KW-0813">Transport</keyword>